<evidence type="ECO:0000313" key="1">
    <source>
        <dbReference type="EMBL" id="RHN45940.1"/>
    </source>
</evidence>
<dbReference type="AlphaFoldDB" id="A0A396GY58"/>
<gene>
    <name evidence="1" type="ORF">MtrunA17_Chr7g0236871</name>
</gene>
<dbReference type="Proteomes" id="UP000265566">
    <property type="component" value="Chromosome 7"/>
</dbReference>
<name>A0A396GY58_MEDTR</name>
<accession>A0A396GY58</accession>
<dbReference type="EMBL" id="PSQE01000007">
    <property type="protein sequence ID" value="RHN45940.1"/>
    <property type="molecule type" value="Genomic_DNA"/>
</dbReference>
<organism evidence="1">
    <name type="scientific">Medicago truncatula</name>
    <name type="common">Barrel medic</name>
    <name type="synonym">Medicago tribuloides</name>
    <dbReference type="NCBI Taxonomy" id="3880"/>
    <lineage>
        <taxon>Eukaryota</taxon>
        <taxon>Viridiplantae</taxon>
        <taxon>Streptophyta</taxon>
        <taxon>Embryophyta</taxon>
        <taxon>Tracheophyta</taxon>
        <taxon>Spermatophyta</taxon>
        <taxon>Magnoliopsida</taxon>
        <taxon>eudicotyledons</taxon>
        <taxon>Gunneridae</taxon>
        <taxon>Pentapetalae</taxon>
        <taxon>rosids</taxon>
        <taxon>fabids</taxon>
        <taxon>Fabales</taxon>
        <taxon>Fabaceae</taxon>
        <taxon>Papilionoideae</taxon>
        <taxon>50 kb inversion clade</taxon>
        <taxon>NPAAA clade</taxon>
        <taxon>Hologalegina</taxon>
        <taxon>IRL clade</taxon>
        <taxon>Trifolieae</taxon>
        <taxon>Medicago</taxon>
    </lineage>
</organism>
<sequence>MIILFQFYTQTKCVSFLNLFAYISCMSTISSVAKPYLQAGAFEVVDESIQGTFDLESMKKATFIAVKSVERDASQRPPIAEVLAELKEAYGIQLRFLESK</sequence>
<comment type="caution">
    <text evidence="1">The sequence shown here is derived from an EMBL/GenBank/DDBJ whole genome shotgun (WGS) entry which is preliminary data.</text>
</comment>
<dbReference type="Gramene" id="rna40370">
    <property type="protein sequence ID" value="RHN45940.1"/>
    <property type="gene ID" value="gene40370"/>
</dbReference>
<reference evidence="1" key="1">
    <citation type="journal article" date="2018" name="Nat. Plants">
        <title>Whole-genome landscape of Medicago truncatula symbiotic genes.</title>
        <authorList>
            <person name="Pecrix Y."/>
            <person name="Gamas P."/>
            <person name="Carrere S."/>
        </authorList>
    </citation>
    <scope>NUCLEOTIDE SEQUENCE</scope>
    <source>
        <tissue evidence="1">Leaves</tissue>
    </source>
</reference>
<protein>
    <submittedName>
        <fullName evidence="1">Uncharacterized protein</fullName>
    </submittedName>
</protein>
<proteinExistence type="predicted"/>
<dbReference type="Gene3D" id="1.10.510.10">
    <property type="entry name" value="Transferase(Phosphotransferase) domain 1"/>
    <property type="match status" value="1"/>
</dbReference>